<feature type="region of interest" description="Disordered" evidence="1">
    <location>
        <begin position="91"/>
        <end position="146"/>
    </location>
</feature>
<keyword evidence="3" id="KW-1185">Reference proteome</keyword>
<name>A0AAD6U670_9AGAR</name>
<dbReference type="AlphaFoldDB" id="A0AAD6U670"/>
<proteinExistence type="predicted"/>
<sequence length="277" mass="28771">MTYTNPARLVGSARPAVPPLFDDGKGLNPTSKFTQVPRAMRLLPLFPAFKARKAAFDAARSTADHAVLRAAASEGRRRIPLDASHALAADTTYARSSKARDSRGDPQLARTRAATHGAVLDGDDDTGAIREGGRGPGSVCSSRGRGGDLARLGVGVGVGHDIGASGEGAARDGSAGRSTPRHASGRPRPHRPDSPAAFRALGRPRTRRGGLRSLGSGGGGRGTRSSCAGYASDGHFMRDTRRSTQFSESWARVRAGGDAPLSVRCWMSSSISSDGTS</sequence>
<evidence type="ECO:0000313" key="3">
    <source>
        <dbReference type="Proteomes" id="UP001222325"/>
    </source>
</evidence>
<reference evidence="2" key="1">
    <citation type="submission" date="2023-03" db="EMBL/GenBank/DDBJ databases">
        <title>Massive genome expansion in bonnet fungi (Mycena s.s.) driven by repeated elements and novel gene families across ecological guilds.</title>
        <authorList>
            <consortium name="Lawrence Berkeley National Laboratory"/>
            <person name="Harder C.B."/>
            <person name="Miyauchi S."/>
            <person name="Viragh M."/>
            <person name="Kuo A."/>
            <person name="Thoen E."/>
            <person name="Andreopoulos B."/>
            <person name="Lu D."/>
            <person name="Skrede I."/>
            <person name="Drula E."/>
            <person name="Henrissat B."/>
            <person name="Morin E."/>
            <person name="Kohler A."/>
            <person name="Barry K."/>
            <person name="LaButti K."/>
            <person name="Morin E."/>
            <person name="Salamov A."/>
            <person name="Lipzen A."/>
            <person name="Mereny Z."/>
            <person name="Hegedus B."/>
            <person name="Baldrian P."/>
            <person name="Stursova M."/>
            <person name="Weitz H."/>
            <person name="Taylor A."/>
            <person name="Grigoriev I.V."/>
            <person name="Nagy L.G."/>
            <person name="Martin F."/>
            <person name="Kauserud H."/>
        </authorList>
    </citation>
    <scope>NUCLEOTIDE SEQUENCE</scope>
    <source>
        <strain evidence="2">CBHHK173m</strain>
    </source>
</reference>
<evidence type="ECO:0000313" key="2">
    <source>
        <dbReference type="EMBL" id="KAJ7090819.1"/>
    </source>
</evidence>
<accession>A0AAD6U670</accession>
<feature type="region of interest" description="Disordered" evidence="1">
    <location>
        <begin position="163"/>
        <end position="251"/>
    </location>
</feature>
<feature type="compositionally biased region" description="Basic residues" evidence="1">
    <location>
        <begin position="179"/>
        <end position="189"/>
    </location>
</feature>
<evidence type="ECO:0000256" key="1">
    <source>
        <dbReference type="SAM" id="MobiDB-lite"/>
    </source>
</evidence>
<gene>
    <name evidence="2" type="ORF">B0H15DRAFT_836994</name>
</gene>
<comment type="caution">
    <text evidence="2">The sequence shown here is derived from an EMBL/GenBank/DDBJ whole genome shotgun (WGS) entry which is preliminary data.</text>
</comment>
<dbReference type="EMBL" id="JARJCN010000021">
    <property type="protein sequence ID" value="KAJ7090819.1"/>
    <property type="molecule type" value="Genomic_DNA"/>
</dbReference>
<protein>
    <submittedName>
        <fullName evidence="2">Uncharacterized protein</fullName>
    </submittedName>
</protein>
<organism evidence="2 3">
    <name type="scientific">Mycena belliarum</name>
    <dbReference type="NCBI Taxonomy" id="1033014"/>
    <lineage>
        <taxon>Eukaryota</taxon>
        <taxon>Fungi</taxon>
        <taxon>Dikarya</taxon>
        <taxon>Basidiomycota</taxon>
        <taxon>Agaricomycotina</taxon>
        <taxon>Agaricomycetes</taxon>
        <taxon>Agaricomycetidae</taxon>
        <taxon>Agaricales</taxon>
        <taxon>Marasmiineae</taxon>
        <taxon>Mycenaceae</taxon>
        <taxon>Mycena</taxon>
    </lineage>
</organism>
<dbReference type="Proteomes" id="UP001222325">
    <property type="component" value="Unassembled WGS sequence"/>
</dbReference>